<dbReference type="Gene3D" id="2.30.110.10">
    <property type="entry name" value="Electron Transport, Fmn-binding Protein, Chain A"/>
    <property type="match status" value="1"/>
</dbReference>
<sequence>MTHDQSPTPPVVELGTAESWRLLESQSLGRLALVDASGEPRIYPVNFATRDGALYVRSADDAKLRFLRSRPAVAFEIDGEDAGDRWSVVVRGNAAPVEMDAEIRRSRETALRSMSPTPKPYVVRISPRSITGRRFTERAMGERDDPLRSRIFRPREDSVPAVARPPHPIAGIPPRADA</sequence>
<evidence type="ECO:0000256" key="1">
    <source>
        <dbReference type="ARBA" id="ARBA00023002"/>
    </source>
</evidence>
<evidence type="ECO:0000313" key="4">
    <source>
        <dbReference type="Proteomes" id="UP001630303"/>
    </source>
</evidence>
<keyword evidence="1" id="KW-0560">Oxidoreductase</keyword>
<feature type="region of interest" description="Disordered" evidence="2">
    <location>
        <begin position="133"/>
        <end position="178"/>
    </location>
</feature>
<evidence type="ECO:0000256" key="2">
    <source>
        <dbReference type="SAM" id="MobiDB-lite"/>
    </source>
</evidence>
<organism evidence="3 4">
    <name type="scientific">Microbacterium mcarthurae</name>
    <dbReference type="NCBI Taxonomy" id="3035918"/>
    <lineage>
        <taxon>Bacteria</taxon>
        <taxon>Bacillati</taxon>
        <taxon>Actinomycetota</taxon>
        <taxon>Actinomycetes</taxon>
        <taxon>Micrococcales</taxon>
        <taxon>Microbacteriaceae</taxon>
        <taxon>Microbacterium</taxon>
    </lineage>
</organism>
<feature type="compositionally biased region" description="Basic and acidic residues" evidence="2">
    <location>
        <begin position="134"/>
        <end position="158"/>
    </location>
</feature>
<gene>
    <name evidence="3" type="ORF">P5G46_10610</name>
</gene>
<dbReference type="Proteomes" id="UP001630303">
    <property type="component" value="Unassembled WGS sequence"/>
</dbReference>
<dbReference type="RefSeq" id="WP_375094811.1">
    <property type="nucleotide sequence ID" value="NZ_JAROCE010000003.1"/>
</dbReference>
<dbReference type="InterPro" id="IPR024747">
    <property type="entry name" value="Pyridox_Oxase-rel"/>
</dbReference>
<dbReference type="PANTHER" id="PTHR35176:SF6">
    <property type="entry name" value="HEME OXYGENASE HI_0854-RELATED"/>
    <property type="match status" value="1"/>
</dbReference>
<name>A0ABW9GGN1_9MICO</name>
<dbReference type="InterPro" id="IPR012349">
    <property type="entry name" value="Split_barrel_FMN-bd"/>
</dbReference>
<proteinExistence type="predicted"/>
<evidence type="ECO:0000313" key="3">
    <source>
        <dbReference type="EMBL" id="MFM2720952.1"/>
    </source>
</evidence>
<protein>
    <submittedName>
        <fullName evidence="3">Pyridoxamine 5'-phosphate oxidase family protein</fullName>
    </submittedName>
</protein>
<dbReference type="Pfam" id="PF12900">
    <property type="entry name" value="Pyridox_ox_2"/>
    <property type="match status" value="1"/>
</dbReference>
<dbReference type="InterPro" id="IPR052019">
    <property type="entry name" value="F420H2_bilvrd_red/Heme_oxyg"/>
</dbReference>
<dbReference type="PANTHER" id="PTHR35176">
    <property type="entry name" value="HEME OXYGENASE HI_0854-RELATED"/>
    <property type="match status" value="1"/>
</dbReference>
<keyword evidence="4" id="KW-1185">Reference proteome</keyword>
<dbReference type="EMBL" id="JAROCE010000003">
    <property type="protein sequence ID" value="MFM2720952.1"/>
    <property type="molecule type" value="Genomic_DNA"/>
</dbReference>
<accession>A0ABW9GGN1</accession>
<reference evidence="3 4" key="1">
    <citation type="submission" date="2023-03" db="EMBL/GenBank/DDBJ databases">
        <title>MT1 and MT2 Draft Genomes of Novel Species.</title>
        <authorList>
            <person name="Venkateswaran K."/>
        </authorList>
    </citation>
    <scope>NUCLEOTIDE SEQUENCE [LARGE SCALE GENOMIC DNA]</scope>
    <source>
        <strain evidence="3 4">IF8SW-P5</strain>
    </source>
</reference>
<comment type="caution">
    <text evidence="3">The sequence shown here is derived from an EMBL/GenBank/DDBJ whole genome shotgun (WGS) entry which is preliminary data.</text>
</comment>
<dbReference type="SUPFAM" id="SSF50475">
    <property type="entry name" value="FMN-binding split barrel"/>
    <property type="match status" value="1"/>
</dbReference>